<sequence length="123" mass="13566">MMRAKALWGTFLVMALAMLVVCEEYESMMTSSESESPTEVWITVPTDDGFATIRVAYSQSFSPLFTSSYVVRPGSIGMGSQSKPYGVGRTYTKITVGENEAPCLTRCYRSGLMSLMLLLNSFI</sequence>
<evidence type="ECO:0000313" key="3">
    <source>
        <dbReference type="Proteomes" id="UP000005222"/>
    </source>
</evidence>
<reference evidence="2 3" key="1">
    <citation type="journal article" date="2012" name="G3 (Bethesda)">
        <title>Pichia sorbitophila, an interspecies yeast hybrid reveals early steps of genome resolution following polyploidization.</title>
        <authorList>
            <person name="Leh Louis V."/>
            <person name="Despons L."/>
            <person name="Friedrich A."/>
            <person name="Martin T."/>
            <person name="Durrens P."/>
            <person name="Casaregola S."/>
            <person name="Neuveglise C."/>
            <person name="Fairhead C."/>
            <person name="Marck C."/>
            <person name="Cruz J.A."/>
            <person name="Straub M.L."/>
            <person name="Kugler V."/>
            <person name="Sacerdot C."/>
            <person name="Uzunov Z."/>
            <person name="Thierry A."/>
            <person name="Weiss S."/>
            <person name="Bleykasten C."/>
            <person name="De Montigny J."/>
            <person name="Jacques N."/>
            <person name="Jung P."/>
            <person name="Lemaire M."/>
            <person name="Mallet S."/>
            <person name="Morel G."/>
            <person name="Richard G.F."/>
            <person name="Sarkar A."/>
            <person name="Savel G."/>
            <person name="Schacherer J."/>
            <person name="Seret M.L."/>
            <person name="Talla E."/>
            <person name="Samson G."/>
            <person name="Jubin C."/>
            <person name="Poulain J."/>
            <person name="Vacherie B."/>
            <person name="Barbe V."/>
            <person name="Pelletier E."/>
            <person name="Sherman D.J."/>
            <person name="Westhof E."/>
            <person name="Weissenbach J."/>
            <person name="Baret P.V."/>
            <person name="Wincker P."/>
            <person name="Gaillardin C."/>
            <person name="Dujon B."/>
            <person name="Souciet J.L."/>
        </authorList>
    </citation>
    <scope>NUCLEOTIDE SEQUENCE [LARGE SCALE GENOMIC DNA]</scope>
    <source>
        <strain evidence="3">ATCC MYA-4447 / BCRC 22081 / CBS 7064 / NBRC 10061 / NRRL Y-12695</strain>
    </source>
</reference>
<name>G8XZX5_PICSO</name>
<dbReference type="Pfam" id="PF17056">
    <property type="entry name" value="KRE1"/>
    <property type="match status" value="1"/>
</dbReference>
<dbReference type="InParanoid" id="G8XZX5"/>
<organism evidence="2 3">
    <name type="scientific">Pichia sorbitophila (strain ATCC MYA-4447 / BCRC 22081 / CBS 7064 / NBRC 10061 / NRRL Y-12695)</name>
    <name type="common">Hybrid yeast</name>
    <dbReference type="NCBI Taxonomy" id="559304"/>
    <lineage>
        <taxon>Eukaryota</taxon>
        <taxon>Fungi</taxon>
        <taxon>Dikarya</taxon>
        <taxon>Ascomycota</taxon>
        <taxon>Saccharomycotina</taxon>
        <taxon>Pichiomycetes</taxon>
        <taxon>Debaryomycetaceae</taxon>
        <taxon>Millerozyma</taxon>
    </lineage>
</organism>
<dbReference type="AlphaFoldDB" id="G8XZX5"/>
<feature type="signal peptide" evidence="1">
    <location>
        <begin position="1"/>
        <end position="22"/>
    </location>
</feature>
<evidence type="ECO:0000256" key="1">
    <source>
        <dbReference type="SAM" id="SignalP"/>
    </source>
</evidence>
<protein>
    <submittedName>
        <fullName evidence="2">Piso0_005777 protein</fullName>
    </submittedName>
</protein>
<keyword evidence="3" id="KW-1185">Reference proteome</keyword>
<dbReference type="Proteomes" id="UP000005222">
    <property type="component" value="Chromosome N"/>
</dbReference>
<dbReference type="EMBL" id="FO082046">
    <property type="protein sequence ID" value="CCE87234.1"/>
    <property type="molecule type" value="Genomic_DNA"/>
</dbReference>
<dbReference type="GO" id="GO:0031505">
    <property type="term" value="P:fungal-type cell wall organization"/>
    <property type="evidence" value="ECO:0007669"/>
    <property type="project" value="InterPro"/>
</dbReference>
<evidence type="ECO:0000313" key="2">
    <source>
        <dbReference type="EMBL" id="CCE87234.1"/>
    </source>
</evidence>
<keyword evidence="1" id="KW-0732">Signal</keyword>
<proteinExistence type="predicted"/>
<feature type="chain" id="PRO_5003518971" evidence="1">
    <location>
        <begin position="23"/>
        <end position="123"/>
    </location>
</feature>
<dbReference type="InterPro" id="IPR031452">
    <property type="entry name" value="Kre1"/>
</dbReference>
<gene>
    <name evidence="2" type="primary">Piso0_005777</name>
    <name evidence="2" type="ORF">GNLVRS01_PISO0N22365g</name>
</gene>
<accession>G8XZX5</accession>
<dbReference type="HOGENOM" id="CLU_2027592_0_0_1"/>